<dbReference type="SMART" id="SM00664">
    <property type="entry name" value="DoH"/>
    <property type="match status" value="1"/>
</dbReference>
<evidence type="ECO:0000256" key="4">
    <source>
        <dbReference type="ARBA" id="ARBA00022448"/>
    </source>
</evidence>
<dbReference type="InterPro" id="IPR005018">
    <property type="entry name" value="DOMON_domain"/>
</dbReference>
<evidence type="ECO:0000256" key="10">
    <source>
        <dbReference type="ARBA" id="ARBA00023180"/>
    </source>
</evidence>
<feature type="chain" id="PRO_5038679869" description="Ferric-chelate reductase 1" evidence="12">
    <location>
        <begin position="25"/>
        <end position="607"/>
    </location>
</feature>
<organism evidence="16 17">
    <name type="scientific">Anguilla anguilla</name>
    <name type="common">European freshwater eel</name>
    <name type="synonym">Muraena anguilla</name>
    <dbReference type="NCBI Taxonomy" id="7936"/>
    <lineage>
        <taxon>Eukaryota</taxon>
        <taxon>Metazoa</taxon>
        <taxon>Chordata</taxon>
        <taxon>Craniata</taxon>
        <taxon>Vertebrata</taxon>
        <taxon>Euteleostomi</taxon>
        <taxon>Actinopterygii</taxon>
        <taxon>Neopterygii</taxon>
        <taxon>Teleostei</taxon>
        <taxon>Anguilliformes</taxon>
        <taxon>Anguillidae</taxon>
        <taxon>Anguilla</taxon>
    </lineage>
</organism>
<dbReference type="CDD" id="cd08544">
    <property type="entry name" value="Reeler"/>
    <property type="match status" value="1"/>
</dbReference>
<dbReference type="PROSITE" id="PS50836">
    <property type="entry name" value="DOMON"/>
    <property type="match status" value="1"/>
</dbReference>
<keyword evidence="9 11" id="KW-0472">Membrane</keyword>
<dbReference type="AlphaFoldDB" id="A0A9D3MKH0"/>
<evidence type="ECO:0000256" key="9">
    <source>
        <dbReference type="ARBA" id="ARBA00023136"/>
    </source>
</evidence>
<keyword evidence="8" id="KW-0408">Iron</keyword>
<dbReference type="EMBL" id="JAFIRN010000004">
    <property type="protein sequence ID" value="KAG5850561.1"/>
    <property type="molecule type" value="Genomic_DNA"/>
</dbReference>
<dbReference type="PROSITE" id="PS51019">
    <property type="entry name" value="REELIN"/>
    <property type="match status" value="1"/>
</dbReference>
<evidence type="ECO:0000256" key="1">
    <source>
        <dbReference type="ARBA" id="ARBA00001970"/>
    </source>
</evidence>
<sequence>MMSLNLPSLLLALVVTVSFKTVTCFSNGKVTVACTSMEPSHDQHSSTKPNTYTITANKDKFSPGDQVQVTLSASKSGTTYFKGFLIEARDAGNLDGGALGSFTLVNSTDSQLLNCGPTQGSAVSHTSDSKKRQIQVIWNSPESVPSSVQFLVTVVQKYRDYWVKILGPVVSQAGVTPGPPHPTHSAATTTTPAVLPITATVTPIMMFSSEGCGIRKSCLRDPVGCDPELQPFCFFLSFTTAGQSTLFELSGPADGYISFALSLDRWMGNDDMYLCVQDGHKVDIDAAFVTGRSHPVVASENFLTDTAWRLSDGVIQCRFRRNIHIPQDLTRFSLNESYYLFMAHGRAENGMIHRHGRQPLISAFQTVITGPPQNLTGSRSPLLMKFHGAFMLIAWMSTVNIGIIIARYFKDDWTDRALCGQRVWFQVHRALMVLTVLLTSVAFILPFIYRGGWSHRAGAHPYLGCTVMFLAVIQPVMALLRPRPDSARRYIFNWMHFGAGTIAEIIAVVAIFLGIHQQALVLPGPWSTGVLAGMVVWGVVAELLLEFHSKGFFKLGSGNSEDKDEILPESTELTSSEGGVFKRVVLAVFLSGNVALLSCLLYSISSI</sequence>
<evidence type="ECO:0000256" key="5">
    <source>
        <dbReference type="ARBA" id="ARBA00022692"/>
    </source>
</evidence>
<dbReference type="Pfam" id="PF02014">
    <property type="entry name" value="Reeler"/>
    <property type="match status" value="1"/>
</dbReference>
<dbReference type="Proteomes" id="UP001044222">
    <property type="component" value="Unassembled WGS sequence"/>
</dbReference>
<feature type="transmembrane region" description="Helical" evidence="11">
    <location>
        <begin position="492"/>
        <end position="514"/>
    </location>
</feature>
<feature type="transmembrane region" description="Helical" evidence="11">
    <location>
        <begin position="388"/>
        <end position="409"/>
    </location>
</feature>
<dbReference type="InterPro" id="IPR006593">
    <property type="entry name" value="Cyt_b561/ferric_Rdtase_TM"/>
</dbReference>
<dbReference type="InterPro" id="IPR042307">
    <property type="entry name" value="Reeler_sf"/>
</dbReference>
<feature type="transmembrane region" description="Helical" evidence="11">
    <location>
        <begin position="584"/>
        <end position="604"/>
    </location>
</feature>
<evidence type="ECO:0000256" key="11">
    <source>
        <dbReference type="SAM" id="Phobius"/>
    </source>
</evidence>
<comment type="cofactor">
    <cofactor evidence="1">
        <name>heme b</name>
        <dbReference type="ChEBI" id="CHEBI:60344"/>
    </cofactor>
</comment>
<evidence type="ECO:0000259" key="15">
    <source>
        <dbReference type="PROSITE" id="PS51019"/>
    </source>
</evidence>
<feature type="transmembrane region" description="Helical" evidence="11">
    <location>
        <begin position="430"/>
        <end position="449"/>
    </location>
</feature>
<dbReference type="InterPro" id="IPR002861">
    <property type="entry name" value="Reeler_dom"/>
</dbReference>
<dbReference type="InterPro" id="IPR051237">
    <property type="entry name" value="Ferric-chelate_Red/DefProt"/>
</dbReference>
<keyword evidence="6" id="KW-0249">Electron transport</keyword>
<feature type="signal peptide" evidence="12">
    <location>
        <begin position="1"/>
        <end position="24"/>
    </location>
</feature>
<comment type="subcellular location">
    <subcellularLocation>
        <location evidence="2">Membrane</location>
        <topology evidence="2">Multi-pass membrane protein</topology>
    </subcellularLocation>
</comment>
<keyword evidence="5 11" id="KW-0812">Transmembrane</keyword>
<comment type="similarity">
    <text evidence="3">Belongs to the FRRS1 family.</text>
</comment>
<evidence type="ECO:0000313" key="17">
    <source>
        <dbReference type="Proteomes" id="UP001044222"/>
    </source>
</evidence>
<dbReference type="GO" id="GO:0016020">
    <property type="term" value="C:membrane"/>
    <property type="evidence" value="ECO:0007669"/>
    <property type="project" value="UniProtKB-SubCell"/>
</dbReference>
<keyword evidence="12" id="KW-0732">Signal</keyword>
<feature type="domain" description="Reelin" evidence="15">
    <location>
        <begin position="15"/>
        <end position="186"/>
    </location>
</feature>
<evidence type="ECO:0008006" key="18">
    <source>
        <dbReference type="Google" id="ProtNLM"/>
    </source>
</evidence>
<dbReference type="PROSITE" id="PS50939">
    <property type="entry name" value="CYTOCHROME_B561"/>
    <property type="match status" value="1"/>
</dbReference>
<evidence type="ECO:0000256" key="8">
    <source>
        <dbReference type="ARBA" id="ARBA00023004"/>
    </source>
</evidence>
<evidence type="ECO:0000259" key="13">
    <source>
        <dbReference type="PROSITE" id="PS50836"/>
    </source>
</evidence>
<dbReference type="Gene3D" id="2.60.40.4060">
    <property type="entry name" value="Reeler domain"/>
    <property type="match status" value="1"/>
</dbReference>
<evidence type="ECO:0000256" key="6">
    <source>
        <dbReference type="ARBA" id="ARBA00022982"/>
    </source>
</evidence>
<feature type="transmembrane region" description="Helical" evidence="11">
    <location>
        <begin position="526"/>
        <end position="545"/>
    </location>
</feature>
<keyword evidence="4" id="KW-0813">Transport</keyword>
<protein>
    <recommendedName>
        <fullName evidence="18">Ferric-chelate reductase 1</fullName>
    </recommendedName>
</protein>
<evidence type="ECO:0000256" key="2">
    <source>
        <dbReference type="ARBA" id="ARBA00004141"/>
    </source>
</evidence>
<evidence type="ECO:0000259" key="14">
    <source>
        <dbReference type="PROSITE" id="PS50939"/>
    </source>
</evidence>
<dbReference type="Gene3D" id="1.20.120.1770">
    <property type="match status" value="1"/>
</dbReference>
<keyword evidence="10" id="KW-0325">Glycoprotein</keyword>
<feature type="domain" description="Cytochrome b561" evidence="14">
    <location>
        <begin position="349"/>
        <end position="556"/>
    </location>
</feature>
<dbReference type="Pfam" id="PF03351">
    <property type="entry name" value="DOMON"/>
    <property type="match status" value="1"/>
</dbReference>
<evidence type="ECO:0000256" key="3">
    <source>
        <dbReference type="ARBA" id="ARBA00009195"/>
    </source>
</evidence>
<gene>
    <name evidence="16" type="ORF">ANANG_G00083770</name>
</gene>
<dbReference type="CDD" id="cd08760">
    <property type="entry name" value="Cyt_b561_FRRS1_like"/>
    <property type="match status" value="1"/>
</dbReference>
<dbReference type="OMA" id="KVYWKAP"/>
<accession>A0A9D3MKH0</accession>
<feature type="domain" description="DOMON" evidence="13">
    <location>
        <begin position="232"/>
        <end position="345"/>
    </location>
</feature>
<evidence type="ECO:0000313" key="16">
    <source>
        <dbReference type="EMBL" id="KAG5850561.1"/>
    </source>
</evidence>
<keyword evidence="17" id="KW-1185">Reference proteome</keyword>
<dbReference type="SMART" id="SM00665">
    <property type="entry name" value="B561"/>
    <property type="match status" value="1"/>
</dbReference>
<feature type="transmembrane region" description="Helical" evidence="11">
    <location>
        <begin position="461"/>
        <end position="480"/>
    </location>
</feature>
<name>A0A9D3MKH0_ANGAN</name>
<proteinExistence type="inferred from homology"/>
<reference evidence="16" key="1">
    <citation type="submission" date="2021-01" db="EMBL/GenBank/DDBJ databases">
        <title>A chromosome-scale assembly of European eel, Anguilla anguilla.</title>
        <authorList>
            <person name="Henkel C."/>
            <person name="Jong-Raadsen S.A."/>
            <person name="Dufour S."/>
            <person name="Weltzien F.-A."/>
            <person name="Palstra A.P."/>
            <person name="Pelster B."/>
            <person name="Spaink H.P."/>
            <person name="Van Den Thillart G.E."/>
            <person name="Jansen H."/>
            <person name="Zahm M."/>
            <person name="Klopp C."/>
            <person name="Cedric C."/>
            <person name="Louis A."/>
            <person name="Berthelot C."/>
            <person name="Parey E."/>
            <person name="Roest Crollius H."/>
            <person name="Montfort J."/>
            <person name="Robinson-Rechavi M."/>
            <person name="Bucao C."/>
            <person name="Bouchez O."/>
            <person name="Gislard M."/>
            <person name="Lluch J."/>
            <person name="Milhes M."/>
            <person name="Lampietro C."/>
            <person name="Lopez Roques C."/>
            <person name="Donnadieu C."/>
            <person name="Braasch I."/>
            <person name="Desvignes T."/>
            <person name="Postlethwait J."/>
            <person name="Bobe J."/>
            <person name="Guiguen Y."/>
            <person name="Dirks R."/>
        </authorList>
    </citation>
    <scope>NUCLEOTIDE SEQUENCE</scope>
    <source>
        <strain evidence="16">Tag_6206</strain>
        <tissue evidence="16">Liver</tissue>
    </source>
</reference>
<dbReference type="PANTHER" id="PTHR45828:SF3">
    <property type="entry name" value="FERRIC-CHELATE REDUCTASE 1"/>
    <property type="match status" value="1"/>
</dbReference>
<dbReference type="FunFam" id="2.60.40.4060:FF:000003">
    <property type="entry name" value="Ferric chelate reductase 1"/>
    <property type="match status" value="1"/>
</dbReference>
<evidence type="ECO:0000256" key="12">
    <source>
        <dbReference type="SAM" id="SignalP"/>
    </source>
</evidence>
<keyword evidence="7 11" id="KW-1133">Transmembrane helix</keyword>
<dbReference type="CDD" id="cd09628">
    <property type="entry name" value="DOMON_SDR_2_like"/>
    <property type="match status" value="1"/>
</dbReference>
<evidence type="ECO:0000256" key="7">
    <source>
        <dbReference type="ARBA" id="ARBA00022989"/>
    </source>
</evidence>
<comment type="caution">
    <text evidence="16">The sequence shown here is derived from an EMBL/GenBank/DDBJ whole genome shotgun (WGS) entry which is preliminary data.</text>
</comment>
<dbReference type="PANTHER" id="PTHR45828">
    <property type="entry name" value="CYTOCHROME B561/FERRIC REDUCTASE TRANSMEMBRANE"/>
    <property type="match status" value="1"/>
</dbReference>